<keyword evidence="2" id="KW-1185">Reference proteome</keyword>
<dbReference type="RefSeq" id="WP_308951672.1">
    <property type="nucleotide sequence ID" value="NZ_JARXHW010000045.1"/>
</dbReference>
<protein>
    <recommendedName>
        <fullName evidence="3">Tetratricopeptide repeat protein</fullName>
    </recommendedName>
</protein>
<name>A0ABU1AZ66_9BACT</name>
<accession>A0ABU1AZ66</accession>
<evidence type="ECO:0000313" key="1">
    <source>
        <dbReference type="EMBL" id="MDQ8208937.1"/>
    </source>
</evidence>
<reference evidence="1 2" key="1">
    <citation type="submission" date="2023-04" db="EMBL/GenBank/DDBJ databases">
        <title>A novel bacteria isolated from coastal sediment.</title>
        <authorList>
            <person name="Liu X.-J."/>
            <person name="Du Z.-J."/>
        </authorList>
    </citation>
    <scope>NUCLEOTIDE SEQUENCE [LARGE SCALE GENOMIC DNA]</scope>
    <source>
        <strain evidence="1 2">SDUM461003</strain>
    </source>
</reference>
<evidence type="ECO:0000313" key="2">
    <source>
        <dbReference type="Proteomes" id="UP001225316"/>
    </source>
</evidence>
<sequence>MWSFTRRLLSVGVPPLGGPTPTQPPKGGTPTISTWLGTLSLLITPVLPTVAFAIPVDERAAIEADLMEPITLKLKNRNTVTGNAIRVSEEQIQIATAEGAGEIIFTFQTDAISEISVPGESYKSVATEWMLAGNTEDALELMSMLYAQRGPLLPLLPASESHFFTYYVDLVLNSPKPARAIAIIQTLRPQIEHPAALRALDDSTLKSYQTLELYEQAVPLAEVWVARRKPFGESALGYYVLGAARLRSEAYEEALDLALRPIVFASPIPTDHLAECYAVAIGAALGLRERSYAATLFKEMQTRGFEWPVQNRSLQATLKEISQYIQDHEDIPESH</sequence>
<organism evidence="1 2">
    <name type="scientific">Thalassobacterium maritimum</name>
    <dbReference type="NCBI Taxonomy" id="3041265"/>
    <lineage>
        <taxon>Bacteria</taxon>
        <taxon>Pseudomonadati</taxon>
        <taxon>Verrucomicrobiota</taxon>
        <taxon>Opitutia</taxon>
        <taxon>Puniceicoccales</taxon>
        <taxon>Coraliomargaritaceae</taxon>
        <taxon>Thalassobacterium</taxon>
    </lineage>
</organism>
<comment type="caution">
    <text evidence="1">The sequence shown here is derived from an EMBL/GenBank/DDBJ whole genome shotgun (WGS) entry which is preliminary data.</text>
</comment>
<gene>
    <name evidence="1" type="ORF">QEH52_15525</name>
</gene>
<dbReference type="Proteomes" id="UP001225316">
    <property type="component" value="Unassembled WGS sequence"/>
</dbReference>
<dbReference type="EMBL" id="JARXHW010000045">
    <property type="protein sequence ID" value="MDQ8208937.1"/>
    <property type="molecule type" value="Genomic_DNA"/>
</dbReference>
<evidence type="ECO:0008006" key="3">
    <source>
        <dbReference type="Google" id="ProtNLM"/>
    </source>
</evidence>
<proteinExistence type="predicted"/>